<dbReference type="PANTHER" id="PTHR44757">
    <property type="entry name" value="DIGUANYLATE CYCLASE DGCP"/>
    <property type="match status" value="1"/>
</dbReference>
<dbReference type="Pfam" id="PF13426">
    <property type="entry name" value="PAS_9"/>
    <property type="match status" value="1"/>
</dbReference>
<evidence type="ECO:0000259" key="10">
    <source>
        <dbReference type="PROSITE" id="PS50883"/>
    </source>
</evidence>
<evidence type="ECO:0000256" key="7">
    <source>
        <dbReference type="SAM" id="Phobius"/>
    </source>
</evidence>
<feature type="transmembrane region" description="Helical" evidence="7">
    <location>
        <begin position="39"/>
        <end position="61"/>
    </location>
</feature>
<keyword evidence="4" id="KW-0418">Kinase</keyword>
<dbReference type="Pfam" id="PF08448">
    <property type="entry name" value="PAS_4"/>
    <property type="match status" value="1"/>
</dbReference>
<dbReference type="PROSITE" id="PS50112">
    <property type="entry name" value="PAS"/>
    <property type="match status" value="1"/>
</dbReference>
<evidence type="ECO:0000259" key="11">
    <source>
        <dbReference type="PROSITE" id="PS50887"/>
    </source>
</evidence>
<feature type="domain" description="GGDEF" evidence="11">
    <location>
        <begin position="474"/>
        <end position="612"/>
    </location>
</feature>
<feature type="domain" description="PAC" evidence="9">
    <location>
        <begin position="390"/>
        <end position="442"/>
    </location>
</feature>
<dbReference type="SUPFAM" id="SSF55073">
    <property type="entry name" value="Nucleotide cyclase"/>
    <property type="match status" value="1"/>
</dbReference>
<name>A0ABV3YXH9_9PSED</name>
<dbReference type="Gene3D" id="3.20.20.450">
    <property type="entry name" value="EAL domain"/>
    <property type="match status" value="1"/>
</dbReference>
<keyword evidence="6 7" id="KW-0472">Membrane</keyword>
<dbReference type="InterPro" id="IPR001633">
    <property type="entry name" value="EAL_dom"/>
</dbReference>
<feature type="transmembrane region" description="Helical" evidence="7">
    <location>
        <begin position="132"/>
        <end position="150"/>
    </location>
</feature>
<dbReference type="InterPro" id="IPR011620">
    <property type="entry name" value="Sig_transdc_His_kinase_LytS_TM"/>
</dbReference>
<dbReference type="InterPro" id="IPR013656">
    <property type="entry name" value="PAS_4"/>
</dbReference>
<dbReference type="InterPro" id="IPR029787">
    <property type="entry name" value="Nucleotide_cyclase"/>
</dbReference>
<feature type="transmembrane region" description="Helical" evidence="7">
    <location>
        <begin position="73"/>
        <end position="94"/>
    </location>
</feature>
<dbReference type="InterPro" id="IPR035919">
    <property type="entry name" value="EAL_sf"/>
</dbReference>
<reference evidence="12 13" key="1">
    <citation type="submission" date="2024-07" db="EMBL/GenBank/DDBJ databases">
        <authorList>
            <person name="Li M."/>
        </authorList>
    </citation>
    <scope>NUCLEOTIDE SEQUENCE [LARGE SCALE GENOMIC DNA]</scope>
    <source>
        <strain evidence="12 13">25A3E</strain>
    </source>
</reference>
<proteinExistence type="predicted"/>
<feature type="transmembrane region" description="Helical" evidence="7">
    <location>
        <begin position="162"/>
        <end position="184"/>
    </location>
</feature>
<sequence>MLLNLVQGAALLLSLCWLQAVNAHLWGKRRLTTQLVSGLLFGGTCVIGMLTAITVQPGIIYDARTVVLSMAGLFGGPLVGAIAVVLAGACRLWLGGVGAAGGVVEIVLTMLLGLGYRSLYLRGKASIRPFSLWLFGLLVQCLGVFLLLLMPREQLPFLLAEMALPMLLVMPIATVLLGSMLEYIEQRKRADQALQVSEARTRAITGAIPDLLLVLDQDGRYLEVVYPRDNPVYALCPRQVGQSLFDVLPLAEAGRLQAFIRQTLTSGTPQKVEYTMPGPHGPLLLEGRSQRLDGLYDGKRAVVFLVRDITERKNAERELRIAATAFESQQGMIITDPDSRILRVNKAFTAITGYSPEDVLGRKTQMLSSGRQSPEFYRDMWRSLIETDKWQGEIWNRRKNGEIFPEWLSISGVRNAQGQLINYVASLTDSTERKAAEDRIKQLAFYDALTALPNRRLLLDRLQHAVVTSARSGRFAALMFLDLDNFKNINDLYGHQAGDKLLCLAAERLGNAVRAGDTVARLGGDEFVVMLEGLDSQASEAASQAEQVAEKVLAALSAPYLVGTVELRSSTSVGVVLFNDDACSSEELMMRADLSMYEAKAAGKCAVRFFDPAMQEAVSTRLRLEEEIGSGLQAGEFIGYLQPQVDQVHGLLGAEVLVRWQHPRRGLLGPVSFIEVAERAGLIEQLDFQMLRGACQQLAAWRQQPAMSRLSLAVNISARLLYQVDFVERLLQLLQETGADPGRLKLELTESLLLDDLPGASARMLALKRHGIRFSIDDFGTGYSSMAYLQQLPLDQLKIDQSFVRKLPEDDSNLAIIRAICALANSLDLEVIAEGVETDAQRMTLQGLGCNHYQGYLFGRPLPLAEFERLALAAEVPAEML</sequence>
<dbReference type="InterPro" id="IPR043128">
    <property type="entry name" value="Rev_trsase/Diguanyl_cyclase"/>
</dbReference>
<evidence type="ECO:0000256" key="1">
    <source>
        <dbReference type="ARBA" id="ARBA00004651"/>
    </source>
</evidence>
<dbReference type="PANTHER" id="PTHR44757:SF2">
    <property type="entry name" value="BIOFILM ARCHITECTURE MAINTENANCE PROTEIN MBAA"/>
    <property type="match status" value="1"/>
</dbReference>
<keyword evidence="5 7" id="KW-1133">Transmembrane helix</keyword>
<dbReference type="InterPro" id="IPR000014">
    <property type="entry name" value="PAS"/>
</dbReference>
<gene>
    <name evidence="12" type="ORF">AB5S05_18420</name>
</gene>
<comment type="caution">
    <text evidence="12">The sequence shown here is derived from an EMBL/GenBank/DDBJ whole genome shotgun (WGS) entry which is preliminary data.</text>
</comment>
<dbReference type="Pfam" id="PF00563">
    <property type="entry name" value="EAL"/>
    <property type="match status" value="1"/>
</dbReference>
<dbReference type="SUPFAM" id="SSF55785">
    <property type="entry name" value="PYP-like sensor domain (PAS domain)"/>
    <property type="match status" value="2"/>
</dbReference>
<dbReference type="InterPro" id="IPR052155">
    <property type="entry name" value="Biofilm_reg_signaling"/>
</dbReference>
<feature type="transmembrane region" description="Helical" evidence="7">
    <location>
        <begin position="100"/>
        <end position="120"/>
    </location>
</feature>
<dbReference type="InterPro" id="IPR000160">
    <property type="entry name" value="GGDEF_dom"/>
</dbReference>
<keyword evidence="13" id="KW-1185">Reference proteome</keyword>
<dbReference type="Pfam" id="PF07694">
    <property type="entry name" value="5TM-5TMR_LYT"/>
    <property type="match status" value="1"/>
</dbReference>
<dbReference type="Gene3D" id="3.30.450.20">
    <property type="entry name" value="PAS domain"/>
    <property type="match status" value="2"/>
</dbReference>
<protein>
    <submittedName>
        <fullName evidence="12">EAL domain-containing protein</fullName>
    </submittedName>
</protein>
<comment type="subcellular location">
    <subcellularLocation>
        <location evidence="1">Cell membrane</location>
        <topology evidence="1">Multi-pass membrane protein</topology>
    </subcellularLocation>
</comment>
<dbReference type="CDD" id="cd01948">
    <property type="entry name" value="EAL"/>
    <property type="match status" value="1"/>
</dbReference>
<dbReference type="NCBIfam" id="TIGR00229">
    <property type="entry name" value="sensory_box"/>
    <property type="match status" value="1"/>
</dbReference>
<dbReference type="InterPro" id="IPR035965">
    <property type="entry name" value="PAS-like_dom_sf"/>
</dbReference>
<evidence type="ECO:0000256" key="4">
    <source>
        <dbReference type="ARBA" id="ARBA00022777"/>
    </source>
</evidence>
<dbReference type="SMART" id="SM00091">
    <property type="entry name" value="PAS"/>
    <property type="match status" value="2"/>
</dbReference>
<dbReference type="InterPro" id="IPR000700">
    <property type="entry name" value="PAS-assoc_C"/>
</dbReference>
<evidence type="ECO:0000256" key="3">
    <source>
        <dbReference type="ARBA" id="ARBA00022692"/>
    </source>
</evidence>
<evidence type="ECO:0000259" key="9">
    <source>
        <dbReference type="PROSITE" id="PS50113"/>
    </source>
</evidence>
<evidence type="ECO:0000256" key="2">
    <source>
        <dbReference type="ARBA" id="ARBA00022475"/>
    </source>
</evidence>
<keyword evidence="2" id="KW-1003">Cell membrane</keyword>
<dbReference type="CDD" id="cd00130">
    <property type="entry name" value="PAS"/>
    <property type="match status" value="2"/>
</dbReference>
<dbReference type="Proteomes" id="UP001560296">
    <property type="component" value="Unassembled WGS sequence"/>
</dbReference>
<dbReference type="Gene3D" id="3.30.70.270">
    <property type="match status" value="1"/>
</dbReference>
<dbReference type="PROSITE" id="PS50887">
    <property type="entry name" value="GGDEF"/>
    <property type="match status" value="1"/>
</dbReference>
<dbReference type="SMART" id="SM00052">
    <property type="entry name" value="EAL"/>
    <property type="match status" value="1"/>
</dbReference>
<dbReference type="RefSeq" id="WP_369288981.1">
    <property type="nucleotide sequence ID" value="NZ_JBFTEG010000018.1"/>
</dbReference>
<dbReference type="Gene3D" id="1.10.1760.20">
    <property type="match status" value="1"/>
</dbReference>
<feature type="domain" description="PAS" evidence="8">
    <location>
        <begin position="315"/>
        <end position="362"/>
    </location>
</feature>
<dbReference type="SMART" id="SM00086">
    <property type="entry name" value="PAC"/>
    <property type="match status" value="2"/>
</dbReference>
<evidence type="ECO:0000313" key="13">
    <source>
        <dbReference type="Proteomes" id="UP001560296"/>
    </source>
</evidence>
<dbReference type="PROSITE" id="PS50113">
    <property type="entry name" value="PAC"/>
    <property type="match status" value="1"/>
</dbReference>
<keyword evidence="3 7" id="KW-0812">Transmembrane</keyword>
<accession>A0ABV3YXH9</accession>
<keyword evidence="4" id="KW-0808">Transferase</keyword>
<dbReference type="CDD" id="cd01949">
    <property type="entry name" value="GGDEF"/>
    <property type="match status" value="1"/>
</dbReference>
<evidence type="ECO:0000259" key="8">
    <source>
        <dbReference type="PROSITE" id="PS50112"/>
    </source>
</evidence>
<dbReference type="InterPro" id="IPR001610">
    <property type="entry name" value="PAC"/>
</dbReference>
<dbReference type="EMBL" id="JBFTEG010000018">
    <property type="protein sequence ID" value="MEX6504043.1"/>
    <property type="molecule type" value="Genomic_DNA"/>
</dbReference>
<feature type="domain" description="EAL" evidence="10">
    <location>
        <begin position="621"/>
        <end position="875"/>
    </location>
</feature>
<dbReference type="NCBIfam" id="TIGR00254">
    <property type="entry name" value="GGDEF"/>
    <property type="match status" value="1"/>
</dbReference>
<dbReference type="PROSITE" id="PS50883">
    <property type="entry name" value="EAL"/>
    <property type="match status" value="1"/>
</dbReference>
<evidence type="ECO:0000256" key="6">
    <source>
        <dbReference type="ARBA" id="ARBA00023136"/>
    </source>
</evidence>
<evidence type="ECO:0000313" key="12">
    <source>
        <dbReference type="EMBL" id="MEX6504043.1"/>
    </source>
</evidence>
<evidence type="ECO:0000256" key="5">
    <source>
        <dbReference type="ARBA" id="ARBA00022989"/>
    </source>
</evidence>
<dbReference type="SMART" id="SM00267">
    <property type="entry name" value="GGDEF"/>
    <property type="match status" value="1"/>
</dbReference>
<dbReference type="Pfam" id="PF00990">
    <property type="entry name" value="GGDEF"/>
    <property type="match status" value="1"/>
</dbReference>
<organism evidence="12 13">
    <name type="scientific">Pseudomonas zhanjiangensis</name>
    <dbReference type="NCBI Taxonomy" id="3239015"/>
    <lineage>
        <taxon>Bacteria</taxon>
        <taxon>Pseudomonadati</taxon>
        <taxon>Pseudomonadota</taxon>
        <taxon>Gammaproteobacteria</taxon>
        <taxon>Pseudomonadales</taxon>
        <taxon>Pseudomonadaceae</taxon>
        <taxon>Pseudomonas</taxon>
    </lineage>
</organism>
<dbReference type="SUPFAM" id="SSF141868">
    <property type="entry name" value="EAL domain-like"/>
    <property type="match status" value="1"/>
</dbReference>